<dbReference type="InterPro" id="IPR005025">
    <property type="entry name" value="FMN_Rdtase-like_dom"/>
</dbReference>
<proteinExistence type="predicted"/>
<sequence>MPNKTIFAISGSLRAGSSNHKVLKFIGTLLPVDISYHIYDGLATIPPFDPGLDNDTPPQPVTALRGAITNADAVIICTPEYAFGIPGQLKNALDWMVSSASFSGKPTALVTASTVGENAHAALLKVLGAIDCDIIEGGTLLIPYIRSKMDAEGNITDSDVESSLKHLTYKLLKAIA</sequence>
<dbReference type="PANTHER" id="PTHR30543">
    <property type="entry name" value="CHROMATE REDUCTASE"/>
    <property type="match status" value="1"/>
</dbReference>
<dbReference type="InterPro" id="IPR050712">
    <property type="entry name" value="NAD(P)H-dep_reductase"/>
</dbReference>
<protein>
    <submittedName>
        <fullName evidence="2">NAD(P)H-dependent oxidoreductase</fullName>
    </submittedName>
</protein>
<accession>A0ABR7X595</accession>
<dbReference type="RefSeq" id="WP_191174841.1">
    <property type="nucleotide sequence ID" value="NZ_JACWMW010000001.1"/>
</dbReference>
<dbReference type="InterPro" id="IPR029039">
    <property type="entry name" value="Flavoprotein-like_sf"/>
</dbReference>
<feature type="domain" description="NADPH-dependent FMN reductase-like" evidence="1">
    <location>
        <begin position="6"/>
        <end position="143"/>
    </location>
</feature>
<dbReference type="SUPFAM" id="SSF52218">
    <property type="entry name" value="Flavoproteins"/>
    <property type="match status" value="1"/>
</dbReference>
<dbReference type="PANTHER" id="PTHR30543:SF21">
    <property type="entry name" value="NAD(P)H-DEPENDENT FMN REDUCTASE LOT6"/>
    <property type="match status" value="1"/>
</dbReference>
<evidence type="ECO:0000313" key="2">
    <source>
        <dbReference type="EMBL" id="MBD1385007.1"/>
    </source>
</evidence>
<name>A0ABR7X595_9SPHI</name>
<evidence type="ECO:0000313" key="3">
    <source>
        <dbReference type="Proteomes" id="UP000618754"/>
    </source>
</evidence>
<dbReference type="Gene3D" id="3.40.50.360">
    <property type="match status" value="1"/>
</dbReference>
<reference evidence="2 3" key="1">
    <citation type="submission" date="2020-09" db="EMBL/GenBank/DDBJ databases">
        <title>Novel species of Mucilaginibacter isolated from a glacier on the Tibetan Plateau.</title>
        <authorList>
            <person name="Liu Q."/>
            <person name="Xin Y.-H."/>
        </authorList>
    </citation>
    <scope>NUCLEOTIDE SEQUENCE [LARGE SCALE GENOMIC DNA]</scope>
    <source>
        <strain evidence="2 3">CGMCC 1.13878</strain>
    </source>
</reference>
<evidence type="ECO:0000259" key="1">
    <source>
        <dbReference type="Pfam" id="PF03358"/>
    </source>
</evidence>
<dbReference type="EMBL" id="JACWMW010000001">
    <property type="protein sequence ID" value="MBD1385007.1"/>
    <property type="molecule type" value="Genomic_DNA"/>
</dbReference>
<dbReference type="Pfam" id="PF03358">
    <property type="entry name" value="FMN_red"/>
    <property type="match status" value="1"/>
</dbReference>
<gene>
    <name evidence="2" type="ORF">IDJ75_06930</name>
</gene>
<organism evidence="2 3">
    <name type="scientific">Mucilaginibacter rigui</name>
    <dbReference type="NCBI Taxonomy" id="534635"/>
    <lineage>
        <taxon>Bacteria</taxon>
        <taxon>Pseudomonadati</taxon>
        <taxon>Bacteroidota</taxon>
        <taxon>Sphingobacteriia</taxon>
        <taxon>Sphingobacteriales</taxon>
        <taxon>Sphingobacteriaceae</taxon>
        <taxon>Mucilaginibacter</taxon>
    </lineage>
</organism>
<comment type="caution">
    <text evidence="2">The sequence shown here is derived from an EMBL/GenBank/DDBJ whole genome shotgun (WGS) entry which is preliminary data.</text>
</comment>
<dbReference type="Proteomes" id="UP000618754">
    <property type="component" value="Unassembled WGS sequence"/>
</dbReference>
<keyword evidence="3" id="KW-1185">Reference proteome</keyword>